<evidence type="ECO:0000256" key="6">
    <source>
        <dbReference type="PROSITE-ProRule" id="PRU00146"/>
    </source>
</evidence>
<dbReference type="Gene3D" id="3.40.630.30">
    <property type="match status" value="1"/>
</dbReference>
<dbReference type="Pfam" id="PF23209">
    <property type="entry name" value="IDM1_C"/>
    <property type="match status" value="1"/>
</dbReference>
<dbReference type="PANTHER" id="PTHR46508:SF2">
    <property type="entry name" value="INCREASED DNA METHYLATION 1"/>
    <property type="match status" value="1"/>
</dbReference>
<dbReference type="Gramene" id="PHT77069">
    <property type="protein sequence ID" value="PHT77069"/>
    <property type="gene ID" value="T459_20591"/>
</dbReference>
<feature type="domain" description="N-acetyltransferase" evidence="9">
    <location>
        <begin position="1047"/>
        <end position="1197"/>
    </location>
</feature>
<protein>
    <submittedName>
        <fullName evidence="10">Increased DNA methylation 1</fullName>
    </submittedName>
</protein>
<dbReference type="PANTHER" id="PTHR46508">
    <property type="entry name" value="PHD FINGER FAMILY PROTEIN"/>
    <property type="match status" value="1"/>
</dbReference>
<keyword evidence="3 6" id="KW-0863">Zinc-finger</keyword>
<feature type="region of interest" description="Disordered" evidence="7">
    <location>
        <begin position="66"/>
        <end position="98"/>
    </location>
</feature>
<dbReference type="Pfam" id="PF16135">
    <property type="entry name" value="TDBD"/>
    <property type="match status" value="1"/>
</dbReference>
<evidence type="ECO:0000259" key="8">
    <source>
        <dbReference type="PROSITE" id="PS50016"/>
    </source>
</evidence>
<keyword evidence="11" id="KW-1185">Reference proteome</keyword>
<evidence type="ECO:0000256" key="4">
    <source>
        <dbReference type="ARBA" id="ARBA00022833"/>
    </source>
</evidence>
<dbReference type="CDD" id="cd04301">
    <property type="entry name" value="NAT_SF"/>
    <property type="match status" value="1"/>
</dbReference>
<feature type="region of interest" description="Disordered" evidence="7">
    <location>
        <begin position="739"/>
        <end position="761"/>
    </location>
</feature>
<keyword evidence="5" id="KW-0539">Nucleus</keyword>
<accession>A0A1U8HCN8</accession>
<sequence length="1382" mass="153342">MLLFNKDIEGLHDDGFDGSVNETQIFAVVFFGNESGTERCLVTEMINFEGVLTSQTDEPGHLCGENSGLTLHHDSHDMKEDSREGPCEKELTNSHVEKESESLASLDRVPADVSQQPFSCPSLSVICHIVESSNQGVKSSSYLQKRHTLLDRSHMLGEMDSSKLRSSKIEGNEWKDVVGKAIASPASQESYATKFLVGSAAKSSEILRPAKPKWRDHCFVELDEAELLTIKDSPNDPRPVLRYHIHRLLRTAGWVIGRRRRNNKFHGIGEYVYKSPEGRPFREFRKAWALCGQSVFTYADGIFPEKDCRLWSDIAQFLSDLSGTVTEIEEKLGTLGTASALARLWSLLDPFATVVFIDKKLSHLKEGKTVKAKTTLSTAPVKDNGLKIVDDAGNLFAERTLQNQPCSSSFVSDSAMTSLETDKCIHKEYGDESSLNLTESQMGEGKYLNGVSYYYRNEKSMCVRDIVSPGANKYRKRLEDGNDVLELAPSPACGSESTSEHAESCLFEVPISSGDVLTIGGSDTVLTQHDSNKSFSSHDVKSSDHVGNLFIKNVPVSGLDGREVPYLVGSTFDSSHRNSEMMDTKSLTMISNGIPHAESSVLKRKAPKKSKKLSEMEFTNGYHDEKFDPSYNKSGVHEVSGSGTQIHLRAKGYLVDHLGKARGHQFCCSESQENTEQKGFNVNMKGFNSGNIDDDNPLEGNIESKAITSKRKIGSKKRKRCRINDDDLLISAVIRNKTCRSGNKRSSRKIKPPRKRKSQKSGCKLLLRGLNKGGKHFTEAKWPTFAPRTVLSWLIHSGIVYLNEVIQYRNLKDDSVVNTGLITTDGVLCNCCDKVLSISEFKSHAGFKFNRPCLNLFMESGNKPFTLCQLEAWSDEYKARKVVSQTAQTEERDQNDDSCGRCGEGGELICCDNCPATFHLACLFTQELPEGSWYCSQCTCQKCGEVVKYSEALCSPGGLKCSQCEHKYHEACSKLRITKSGQDSDTWFCSESCQEVYKGLHSRIGFINGLTDGFSWTLLRSIHGDHIVHSDQRFIALKAECNSKLAVALTIMEECFLPMVDPRTGIDMIPQVIYSWGSQFARLNYQGFYTMILEKDDVSVAVASVRIHGVTVAEMPLIATCSKYRRQGMCRRLLNSILEMLKSFKVEKIVLSAIPGLVETWTCGFGFEPLEDCEKQSLSHINLMVFPGTVWLKKSLFQAADADQPSVHPGKTVSCPGNGLTIIEPMQHCVTSQDANAGADDVRHPPQSESMQVSEDQGGSNLSGQCSTTSSREESAILFMDNKNCDVETHKPGQGCEGNTINPEHQTEARLPELNALQLVEVQYVVDTLPGECTKFSEEPVLTYISHGEVGCRVDNLQKNVGSHFCLDEAPQRIDVLQGYEK</sequence>
<dbReference type="SUPFAM" id="SSF55729">
    <property type="entry name" value="Acyl-CoA N-acyltransferases (Nat)"/>
    <property type="match status" value="1"/>
</dbReference>
<evidence type="ECO:0000256" key="1">
    <source>
        <dbReference type="ARBA" id="ARBA00004123"/>
    </source>
</evidence>
<comment type="subcellular location">
    <subcellularLocation>
        <location evidence="1">Nucleus</location>
    </subcellularLocation>
</comment>
<evidence type="ECO:0000256" key="5">
    <source>
        <dbReference type="ARBA" id="ARBA00023242"/>
    </source>
</evidence>
<dbReference type="GO" id="GO:0003714">
    <property type="term" value="F:transcription corepressor activity"/>
    <property type="evidence" value="ECO:0000318"/>
    <property type="project" value="GO_Central"/>
</dbReference>
<reference evidence="10 11" key="2">
    <citation type="journal article" date="2017" name="Genome Biol.">
        <title>New reference genome sequences of hot pepper reveal the massive evolution of plant disease-resistance genes by retroduplication.</title>
        <authorList>
            <person name="Kim S."/>
            <person name="Park J."/>
            <person name="Yeom S.I."/>
            <person name="Kim Y.M."/>
            <person name="Seo E."/>
            <person name="Kim K.T."/>
            <person name="Kim M.S."/>
            <person name="Lee J.M."/>
            <person name="Cheong K."/>
            <person name="Shin H.S."/>
            <person name="Kim S.B."/>
            <person name="Han K."/>
            <person name="Lee J."/>
            <person name="Park M."/>
            <person name="Lee H.A."/>
            <person name="Lee H.Y."/>
            <person name="Lee Y."/>
            <person name="Oh S."/>
            <person name="Lee J.H."/>
            <person name="Choi E."/>
            <person name="Choi E."/>
            <person name="Lee S.E."/>
            <person name="Jeon J."/>
            <person name="Kim H."/>
            <person name="Choi G."/>
            <person name="Song H."/>
            <person name="Lee J."/>
            <person name="Lee S.C."/>
            <person name="Kwon J.K."/>
            <person name="Lee H.Y."/>
            <person name="Koo N."/>
            <person name="Hong Y."/>
            <person name="Kim R.W."/>
            <person name="Kang W.H."/>
            <person name="Huh J.H."/>
            <person name="Kang B.C."/>
            <person name="Yang T.J."/>
            <person name="Lee Y.H."/>
            <person name="Bennetzen J.L."/>
            <person name="Choi D."/>
        </authorList>
    </citation>
    <scope>NUCLEOTIDE SEQUENCE [LARGE SCALE GENOMIC DNA]</scope>
    <source>
        <strain evidence="11">cv. CM334</strain>
    </source>
</reference>
<dbReference type="InterPro" id="IPR032308">
    <property type="entry name" value="TDBD"/>
</dbReference>
<feature type="compositionally biased region" description="Basic residues" evidence="7">
    <location>
        <begin position="742"/>
        <end position="759"/>
    </location>
</feature>
<dbReference type="SMART" id="SM00249">
    <property type="entry name" value="PHD"/>
    <property type="match status" value="2"/>
</dbReference>
<comment type="caution">
    <text evidence="10">The sequence shown here is derived from an EMBL/GenBank/DDBJ whole genome shotgun (WGS) entry which is preliminary data.</text>
</comment>
<evidence type="ECO:0000256" key="3">
    <source>
        <dbReference type="ARBA" id="ARBA00022771"/>
    </source>
</evidence>
<reference evidence="10 11" key="1">
    <citation type="journal article" date="2014" name="Nat. Genet.">
        <title>Genome sequence of the hot pepper provides insights into the evolution of pungency in Capsicum species.</title>
        <authorList>
            <person name="Kim S."/>
            <person name="Park M."/>
            <person name="Yeom S.I."/>
            <person name="Kim Y.M."/>
            <person name="Lee J.M."/>
            <person name="Lee H.A."/>
            <person name="Seo E."/>
            <person name="Choi J."/>
            <person name="Cheong K."/>
            <person name="Kim K.T."/>
            <person name="Jung K."/>
            <person name="Lee G.W."/>
            <person name="Oh S.K."/>
            <person name="Bae C."/>
            <person name="Kim S.B."/>
            <person name="Lee H.Y."/>
            <person name="Kim S.Y."/>
            <person name="Kim M.S."/>
            <person name="Kang B.C."/>
            <person name="Jo Y.D."/>
            <person name="Yang H.B."/>
            <person name="Jeong H.J."/>
            <person name="Kang W.H."/>
            <person name="Kwon J.K."/>
            <person name="Shin C."/>
            <person name="Lim J.Y."/>
            <person name="Park J.H."/>
            <person name="Huh J.H."/>
            <person name="Kim J.S."/>
            <person name="Kim B.D."/>
            <person name="Cohen O."/>
            <person name="Paran I."/>
            <person name="Suh M.C."/>
            <person name="Lee S.B."/>
            <person name="Kim Y.K."/>
            <person name="Shin Y."/>
            <person name="Noh S.J."/>
            <person name="Park J."/>
            <person name="Seo Y.S."/>
            <person name="Kwon S.Y."/>
            <person name="Kim H.A."/>
            <person name="Park J.M."/>
            <person name="Kim H.J."/>
            <person name="Choi S.B."/>
            <person name="Bosland P.W."/>
            <person name="Reeves G."/>
            <person name="Jo S.H."/>
            <person name="Lee B.W."/>
            <person name="Cho H.T."/>
            <person name="Choi H.S."/>
            <person name="Lee M.S."/>
            <person name="Yu Y."/>
            <person name="Do Choi Y."/>
            <person name="Park B.S."/>
            <person name="van Deynze A."/>
            <person name="Ashrafi H."/>
            <person name="Hill T."/>
            <person name="Kim W.T."/>
            <person name="Pai H.S."/>
            <person name="Ahn H.K."/>
            <person name="Yeam I."/>
            <person name="Giovannoni J.J."/>
            <person name="Rose J.K."/>
            <person name="Sorensen I."/>
            <person name="Lee S.J."/>
            <person name="Kim R.W."/>
            <person name="Choi I.Y."/>
            <person name="Choi B.S."/>
            <person name="Lim J.S."/>
            <person name="Lee Y.H."/>
            <person name="Choi D."/>
        </authorList>
    </citation>
    <scope>NUCLEOTIDE SEQUENCE [LARGE SCALE GENOMIC DNA]</scope>
    <source>
        <strain evidence="11">cv. CM334</strain>
    </source>
</reference>
<dbReference type="PROSITE" id="PS50016">
    <property type="entry name" value="ZF_PHD_2"/>
    <property type="match status" value="1"/>
</dbReference>
<dbReference type="GO" id="GO:0005634">
    <property type="term" value="C:nucleus"/>
    <property type="evidence" value="ECO:0000318"/>
    <property type="project" value="GO_Central"/>
</dbReference>
<dbReference type="SUPFAM" id="SSF57903">
    <property type="entry name" value="FYVE/PHD zinc finger"/>
    <property type="match status" value="1"/>
</dbReference>
<evidence type="ECO:0000256" key="2">
    <source>
        <dbReference type="ARBA" id="ARBA00022723"/>
    </source>
</evidence>
<dbReference type="InterPro" id="IPR001965">
    <property type="entry name" value="Znf_PHD"/>
</dbReference>
<dbReference type="EMBL" id="AYRZ02000007">
    <property type="protein sequence ID" value="PHT77069.1"/>
    <property type="molecule type" value="Genomic_DNA"/>
</dbReference>
<dbReference type="OrthoDB" id="429143at2759"/>
<keyword evidence="4" id="KW-0862">Zinc</keyword>
<evidence type="ECO:0000256" key="7">
    <source>
        <dbReference type="SAM" id="MobiDB-lite"/>
    </source>
</evidence>
<dbReference type="InterPro" id="IPR013083">
    <property type="entry name" value="Znf_RING/FYVE/PHD"/>
</dbReference>
<evidence type="ECO:0000313" key="11">
    <source>
        <dbReference type="Proteomes" id="UP000222542"/>
    </source>
</evidence>
<dbReference type="SMR" id="A0A1U8HCN8"/>
<proteinExistence type="predicted"/>
<dbReference type="Gene3D" id="3.30.40.10">
    <property type="entry name" value="Zinc/RING finger domain, C3HC4 (zinc finger)"/>
    <property type="match status" value="1"/>
</dbReference>
<dbReference type="GO" id="GO:0008270">
    <property type="term" value="F:zinc ion binding"/>
    <property type="evidence" value="ECO:0007669"/>
    <property type="project" value="UniProtKB-KW"/>
</dbReference>
<dbReference type="CDD" id="cd15567">
    <property type="entry name" value="PHD4_NSD"/>
    <property type="match status" value="1"/>
</dbReference>
<dbReference type="STRING" id="4072.A0A1U8HCN8"/>
<feature type="compositionally biased region" description="Basic and acidic residues" evidence="7">
    <location>
        <begin position="71"/>
        <end position="98"/>
    </location>
</feature>
<evidence type="ECO:0000259" key="9">
    <source>
        <dbReference type="PROSITE" id="PS51186"/>
    </source>
</evidence>
<dbReference type="OMA" id="KAECNTR"/>
<dbReference type="PROSITE" id="PS51186">
    <property type="entry name" value="GNAT"/>
    <property type="match status" value="1"/>
</dbReference>
<gene>
    <name evidence="10" type="ORF">T459_20591</name>
</gene>
<dbReference type="GO" id="GO:0016747">
    <property type="term" value="F:acyltransferase activity, transferring groups other than amino-acyl groups"/>
    <property type="evidence" value="ECO:0007669"/>
    <property type="project" value="InterPro"/>
</dbReference>
<dbReference type="Pfam" id="PF00628">
    <property type="entry name" value="PHD"/>
    <property type="match status" value="1"/>
</dbReference>
<dbReference type="GO" id="GO:0006357">
    <property type="term" value="P:regulation of transcription by RNA polymerase II"/>
    <property type="evidence" value="ECO:0000318"/>
    <property type="project" value="GO_Central"/>
</dbReference>
<dbReference type="InterPro" id="IPR016181">
    <property type="entry name" value="Acyl_CoA_acyltransferase"/>
</dbReference>
<dbReference type="InterPro" id="IPR019787">
    <property type="entry name" value="Znf_PHD-finger"/>
</dbReference>
<organism evidence="10 11">
    <name type="scientific">Capsicum annuum</name>
    <name type="common">Capsicum pepper</name>
    <dbReference type="NCBI Taxonomy" id="4072"/>
    <lineage>
        <taxon>Eukaryota</taxon>
        <taxon>Viridiplantae</taxon>
        <taxon>Streptophyta</taxon>
        <taxon>Embryophyta</taxon>
        <taxon>Tracheophyta</taxon>
        <taxon>Spermatophyta</taxon>
        <taxon>Magnoliopsida</taxon>
        <taxon>eudicotyledons</taxon>
        <taxon>Gunneridae</taxon>
        <taxon>Pentapetalae</taxon>
        <taxon>asterids</taxon>
        <taxon>lamiids</taxon>
        <taxon>Solanales</taxon>
        <taxon>Solanaceae</taxon>
        <taxon>Solanoideae</taxon>
        <taxon>Capsiceae</taxon>
        <taxon>Capsicum</taxon>
    </lineage>
</organism>
<dbReference type="InterPro" id="IPR056511">
    <property type="entry name" value="IDM1_C"/>
</dbReference>
<feature type="domain" description="PHD-type" evidence="8">
    <location>
        <begin position="896"/>
        <end position="941"/>
    </location>
</feature>
<dbReference type="InterPro" id="IPR011011">
    <property type="entry name" value="Znf_FYVE_PHD"/>
</dbReference>
<feature type="region of interest" description="Disordered" evidence="7">
    <location>
        <begin position="1234"/>
        <end position="1268"/>
    </location>
</feature>
<evidence type="ECO:0000313" key="10">
    <source>
        <dbReference type="EMBL" id="PHT77069.1"/>
    </source>
</evidence>
<dbReference type="InterPro" id="IPR000182">
    <property type="entry name" value="GNAT_dom"/>
</dbReference>
<keyword evidence="2" id="KW-0479">Metal-binding</keyword>
<feature type="compositionally biased region" description="Polar residues" evidence="7">
    <location>
        <begin position="1247"/>
        <end position="1268"/>
    </location>
</feature>
<dbReference type="Proteomes" id="UP000222542">
    <property type="component" value="Unassembled WGS sequence"/>
</dbReference>
<name>A0A1U8HCN8_CAPAN</name>